<reference evidence="2 3" key="1">
    <citation type="submission" date="2020-08" db="EMBL/GenBank/DDBJ databases">
        <title>Genomic Encyclopedia of Type Strains, Phase IV (KMG-IV): sequencing the most valuable type-strain genomes for metagenomic binning, comparative biology and taxonomic classification.</title>
        <authorList>
            <person name="Goeker M."/>
        </authorList>
    </citation>
    <scope>NUCLEOTIDE SEQUENCE [LARGE SCALE GENOMIC DNA]</scope>
    <source>
        <strain evidence="2 3">DSM 2163</strain>
    </source>
</reference>
<evidence type="ECO:0000313" key="2">
    <source>
        <dbReference type="EMBL" id="MBB5760311.1"/>
    </source>
</evidence>
<dbReference type="AlphaFoldDB" id="A0A840ZTY6"/>
<accession>A0A840ZTY6</accession>
<dbReference type="Gene3D" id="3.30.930.30">
    <property type="match status" value="1"/>
</dbReference>
<proteinExistence type="predicted"/>
<evidence type="ECO:0008006" key="4">
    <source>
        <dbReference type="Google" id="ProtNLM"/>
    </source>
</evidence>
<dbReference type="Proteomes" id="UP000583454">
    <property type="component" value="Unassembled WGS sequence"/>
</dbReference>
<dbReference type="EMBL" id="JACHOP010000043">
    <property type="protein sequence ID" value="MBB5760311.1"/>
    <property type="molecule type" value="Genomic_DNA"/>
</dbReference>
<keyword evidence="1" id="KW-0175">Coiled coil</keyword>
<evidence type="ECO:0000313" key="3">
    <source>
        <dbReference type="Proteomes" id="UP000583454"/>
    </source>
</evidence>
<sequence length="313" mass="34888">MSTQSQFLHISLYGVAPRKGAPEWATVDGITREGARAAGAARHVPYPTAPTLLFGVSPLDVGILATERAAQARDTKGRRLRRDGAVLMAAVLSYPVPRTLVEDRNAPDAADCYGAWRDAALAWCRSRFGDTLLSVVEHRDEDYCHLQAYAVPSLTPTNCLDWEAIHPGRAALRRAEAERKGKTEQRADYLAAMRALQDDYHVRVSRGFGHARLGPKRTRLQRTLYLAERDAARRRTALEQTYDAARARLREVVEAEVRQDFLTVLAEAKQRLRTLAEARADDRDRIAELSAAYSSLQDEVASLRDDLGKPYGH</sequence>
<dbReference type="RefSeq" id="WP_183574148.1">
    <property type="nucleotide sequence ID" value="NZ_JACHOP010000043.1"/>
</dbReference>
<name>A0A840ZTY6_9HYPH</name>
<protein>
    <recommendedName>
        <fullName evidence="4">Plasmid recombination enzyme</fullName>
    </recommendedName>
</protein>
<organism evidence="2 3">
    <name type="scientific">Methylorubrum rhodinum</name>
    <dbReference type="NCBI Taxonomy" id="29428"/>
    <lineage>
        <taxon>Bacteria</taxon>
        <taxon>Pseudomonadati</taxon>
        <taxon>Pseudomonadota</taxon>
        <taxon>Alphaproteobacteria</taxon>
        <taxon>Hyphomicrobiales</taxon>
        <taxon>Methylobacteriaceae</taxon>
        <taxon>Methylorubrum</taxon>
    </lineage>
</organism>
<feature type="coiled-coil region" evidence="1">
    <location>
        <begin position="235"/>
        <end position="306"/>
    </location>
</feature>
<gene>
    <name evidence="2" type="ORF">HNR00_005060</name>
</gene>
<keyword evidence="3" id="KW-1185">Reference proteome</keyword>
<comment type="caution">
    <text evidence="2">The sequence shown here is derived from an EMBL/GenBank/DDBJ whole genome shotgun (WGS) entry which is preliminary data.</text>
</comment>
<evidence type="ECO:0000256" key="1">
    <source>
        <dbReference type="SAM" id="Coils"/>
    </source>
</evidence>